<proteinExistence type="predicted"/>
<dbReference type="SUPFAM" id="SSF46565">
    <property type="entry name" value="Chaperone J-domain"/>
    <property type="match status" value="1"/>
</dbReference>
<reference evidence="3" key="2">
    <citation type="submission" date="2020-10" db="EMBL/GenBank/DDBJ databases">
        <authorList>
            <person name="Cooper E.A."/>
            <person name="Brenton Z.W."/>
            <person name="Flinn B.S."/>
            <person name="Jenkins J."/>
            <person name="Shu S."/>
            <person name="Flowers D."/>
            <person name="Luo F."/>
            <person name="Wang Y."/>
            <person name="Xia P."/>
            <person name="Barry K."/>
            <person name="Daum C."/>
            <person name="Lipzen A."/>
            <person name="Yoshinaga Y."/>
            <person name="Schmutz J."/>
            <person name="Saski C."/>
            <person name="Vermerris W."/>
            <person name="Kresovich S."/>
        </authorList>
    </citation>
    <scope>NUCLEOTIDE SEQUENCE</scope>
</reference>
<organism evidence="3 4">
    <name type="scientific">Sorghum bicolor</name>
    <name type="common">Sorghum</name>
    <name type="synonym">Sorghum vulgare</name>
    <dbReference type="NCBI Taxonomy" id="4558"/>
    <lineage>
        <taxon>Eukaryota</taxon>
        <taxon>Viridiplantae</taxon>
        <taxon>Streptophyta</taxon>
        <taxon>Embryophyta</taxon>
        <taxon>Tracheophyta</taxon>
        <taxon>Spermatophyta</taxon>
        <taxon>Magnoliopsida</taxon>
        <taxon>Liliopsida</taxon>
        <taxon>Poales</taxon>
        <taxon>Poaceae</taxon>
        <taxon>PACMAD clade</taxon>
        <taxon>Panicoideae</taxon>
        <taxon>Andropogonodae</taxon>
        <taxon>Andropogoneae</taxon>
        <taxon>Sorghinae</taxon>
        <taxon>Sorghum</taxon>
    </lineage>
</organism>
<dbReference type="PANTHER" id="PTHR44137:SF32">
    <property type="entry name" value="DNAJ HEAT SHOCK AMINO-TERMINAL DOMAIN PROTEIN"/>
    <property type="match status" value="1"/>
</dbReference>
<dbReference type="InterPro" id="IPR036869">
    <property type="entry name" value="J_dom_sf"/>
</dbReference>
<dbReference type="AlphaFoldDB" id="A0A921QQR7"/>
<dbReference type="EMBL" id="CM027685">
    <property type="protein sequence ID" value="KAG0526096.1"/>
    <property type="molecule type" value="Genomic_DNA"/>
</dbReference>
<reference evidence="3" key="1">
    <citation type="journal article" date="2019" name="BMC Genomics">
        <title>A new reference genome for Sorghum bicolor reveals high levels of sequence similarity between sweet and grain genotypes: implications for the genetics of sugar metabolism.</title>
        <authorList>
            <person name="Cooper E.A."/>
            <person name="Brenton Z.W."/>
            <person name="Flinn B.S."/>
            <person name="Jenkins J."/>
            <person name="Shu S."/>
            <person name="Flowers D."/>
            <person name="Luo F."/>
            <person name="Wang Y."/>
            <person name="Xia P."/>
            <person name="Barry K."/>
            <person name="Daum C."/>
            <person name="Lipzen A."/>
            <person name="Yoshinaga Y."/>
            <person name="Schmutz J."/>
            <person name="Saski C."/>
            <person name="Vermerris W."/>
            <person name="Kresovich S."/>
        </authorList>
    </citation>
    <scope>NUCLEOTIDE SEQUENCE</scope>
</reference>
<dbReference type="Gramene" id="EES10933">
    <property type="protein sequence ID" value="EES10933"/>
    <property type="gene ID" value="SORBI_3006G104800"/>
</dbReference>
<dbReference type="OrthoDB" id="66964at2759"/>
<gene>
    <name evidence="3" type="ORF">BDA96_06G115800</name>
</gene>
<dbReference type="CDD" id="cd06257">
    <property type="entry name" value="DnaJ"/>
    <property type="match status" value="1"/>
</dbReference>
<dbReference type="Gene3D" id="1.10.287.110">
    <property type="entry name" value="DnaJ domain"/>
    <property type="match status" value="1"/>
</dbReference>
<sequence length="724" mass="81033">MECNKDEAQRAKVIAKRKFKARDLQGARKFALKAQTLFPGLEGIDQMIATFDIYLASAAGDKDWYSILSVPMNADDENIKKQYEKLAIQFHPDKNKSVGAEGAFRMVQEAYMVLSDRTKRAVYDHKRNVRISQQRTLQSSKASMVPGASNDFYNFAANATTASKPTVSKQTVGSATHALDAPPPAPSTTTSTPVAQPNTFWTLCNKCKMNYEYLRMYLNQKLRCRSCRELFLAKEVQRPPIGNMVQDSNISGANQNATTNRNLDGGPISRAVGVASATASSVAAVAQAANVVHQTYEKVRRERENVQAAVRREEALRRKYNPLKRHGSMSENANLGAVAATSRKKTRTMAKDAEIGSSSIISGLGANFFRVPGGDGGPNWKPRPLIHLSLAKTFSQMDLRGLLLEKVKTELKNKLTVIKNKTSQVVASEKVSKKVVVKENGGDNEALAPEDPITNKDAHDDPEEIGSNTSTNTGNEDDGRLSFNVPDPDFCDFDKNRTEECFRSDQIWASYDEDGMPRYYAFIQKVLSLKPFKLRISYLTSRTNSEFGTLNWVSSGFIKTCGDFRIDKYESCDIVNMFSHQMKWEKGLRGIIKIYPQKGDIWAIYQNWSPDWDKDTPDNVLHAYNVIEILDAYDEEHGISIIPLIKVTGFQTIFQRHQDPNTTMKIPKEEMFRFSHQVPFYRMSGEEAPNVPKDSYELDPAAIPKELLEGITETVEANGTSTVD</sequence>
<feature type="region of interest" description="Disordered" evidence="1">
    <location>
        <begin position="164"/>
        <end position="194"/>
    </location>
</feature>
<protein>
    <recommendedName>
        <fullName evidence="2">J domain-containing protein</fullName>
    </recommendedName>
</protein>
<dbReference type="KEGG" id="sbi:8073421"/>
<evidence type="ECO:0000256" key="1">
    <source>
        <dbReference type="SAM" id="MobiDB-lite"/>
    </source>
</evidence>
<dbReference type="InterPro" id="IPR001623">
    <property type="entry name" value="DnaJ_domain"/>
</dbReference>
<dbReference type="PROSITE" id="PS50076">
    <property type="entry name" value="DNAJ_2"/>
    <property type="match status" value="1"/>
</dbReference>
<comment type="caution">
    <text evidence="3">The sequence shown here is derived from an EMBL/GenBank/DDBJ whole genome shotgun (WGS) entry which is preliminary data.</text>
</comment>
<dbReference type="Pfam" id="PF23551">
    <property type="entry name" value="Zn_ribbon_20"/>
    <property type="match status" value="1"/>
</dbReference>
<evidence type="ECO:0000313" key="4">
    <source>
        <dbReference type="Proteomes" id="UP000807115"/>
    </source>
</evidence>
<dbReference type="InterPro" id="IPR024593">
    <property type="entry name" value="DUF3444"/>
</dbReference>
<feature type="domain" description="J" evidence="2">
    <location>
        <begin position="63"/>
        <end position="127"/>
    </location>
</feature>
<evidence type="ECO:0000259" key="2">
    <source>
        <dbReference type="PROSITE" id="PS50076"/>
    </source>
</evidence>
<dbReference type="Pfam" id="PF00226">
    <property type="entry name" value="DnaJ"/>
    <property type="match status" value="1"/>
</dbReference>
<feature type="region of interest" description="Disordered" evidence="1">
    <location>
        <begin position="438"/>
        <end position="481"/>
    </location>
</feature>
<dbReference type="PRINTS" id="PR00625">
    <property type="entry name" value="JDOMAIN"/>
</dbReference>
<evidence type="ECO:0000313" key="3">
    <source>
        <dbReference type="EMBL" id="KAG0526096.1"/>
    </source>
</evidence>
<dbReference type="Pfam" id="PF11926">
    <property type="entry name" value="DUF3444"/>
    <property type="match status" value="1"/>
</dbReference>
<feature type="compositionally biased region" description="Polar residues" evidence="1">
    <location>
        <begin position="164"/>
        <end position="174"/>
    </location>
</feature>
<dbReference type="SMART" id="SM00271">
    <property type="entry name" value="DnaJ"/>
    <property type="match status" value="1"/>
</dbReference>
<dbReference type="PANTHER" id="PTHR44137">
    <property type="entry name" value="BNAC03G44070D PROTEIN"/>
    <property type="match status" value="1"/>
</dbReference>
<accession>A0A921QQR7</accession>
<dbReference type="Proteomes" id="UP000807115">
    <property type="component" value="Chromosome 6"/>
</dbReference>
<name>A0A921QQR7_SORBI</name>
<dbReference type="InterPro" id="IPR056988">
    <property type="entry name" value="Zn_ribbon_pln"/>
</dbReference>
<dbReference type="GO" id="GO:0005783">
    <property type="term" value="C:endoplasmic reticulum"/>
    <property type="evidence" value="ECO:0007669"/>
    <property type="project" value="UniProtKB-ARBA"/>
</dbReference>